<name>A0A7C9UXF7_9PROT</name>
<dbReference type="InterPro" id="IPR058982">
    <property type="entry name" value="Beta-barrel_AprE"/>
</dbReference>
<feature type="coiled-coil region" evidence="10">
    <location>
        <begin position="184"/>
        <end position="230"/>
    </location>
</feature>
<keyword evidence="4 9" id="KW-1003">Cell membrane</keyword>
<keyword evidence="3 9" id="KW-0813">Transport</keyword>
<evidence type="ECO:0000256" key="7">
    <source>
        <dbReference type="ARBA" id="ARBA00022989"/>
    </source>
</evidence>
<keyword evidence="5 9" id="KW-0997">Cell inner membrane</keyword>
<evidence type="ECO:0000256" key="2">
    <source>
        <dbReference type="ARBA" id="ARBA00009477"/>
    </source>
</evidence>
<dbReference type="Gene3D" id="2.40.30.170">
    <property type="match status" value="1"/>
</dbReference>
<comment type="caution">
    <text evidence="13">The sequence shown here is derived from an EMBL/GenBank/DDBJ whole genome shotgun (WGS) entry which is preliminary data.</text>
</comment>
<dbReference type="InterPro" id="IPR050739">
    <property type="entry name" value="MFP"/>
</dbReference>
<dbReference type="RefSeq" id="WP_163680427.1">
    <property type="nucleotide sequence ID" value="NZ_JAAIYP010000038.1"/>
</dbReference>
<keyword evidence="10" id="KW-0175">Coiled coil</keyword>
<comment type="similarity">
    <text evidence="2 9">Belongs to the membrane fusion protein (MFP) (TC 8.A.1) family.</text>
</comment>
<evidence type="ECO:0000256" key="8">
    <source>
        <dbReference type="ARBA" id="ARBA00023136"/>
    </source>
</evidence>
<keyword evidence="14" id="KW-1185">Reference proteome</keyword>
<dbReference type="InterPro" id="IPR058781">
    <property type="entry name" value="HH_AprE-like"/>
</dbReference>
<sequence>MVPAGRTQQIQHLEGGIVASIDTSEGASVKKGELLLTIDATSAGATLSETEIKLAAQRLRAARLAAEASGAASVTFPAELAKDRVVEDERRLFATRAHKLEQELRVFDQQNRQRAAELAELESRRQRLASELGTARQRVAMLSAMASRNAASRLEVLDAQSREQRIATELGEAEGTIPKINAAIAESRARADEARARFRAAAQEDLVATRAEIERLLQILTAQADRVTRTEVRAPTDGVINRVTANTVGGVIKPGDVIVELTPTAGEILVETRAQPRDRGELRPGLKAKVRVSAYDSAALGTLSGHVVEVSADTVADARGEAFYRVAVRIDDLPQSYAGKLLAPGMTVTGDIVTGRRTVARHLLSPLTKFADNTFRDAR</sequence>
<dbReference type="AlphaFoldDB" id="A0A7C9UXF7"/>
<dbReference type="Proteomes" id="UP000480684">
    <property type="component" value="Unassembled WGS sequence"/>
</dbReference>
<reference evidence="13 14" key="1">
    <citation type="submission" date="2020-02" db="EMBL/GenBank/DDBJ databases">
        <authorList>
            <person name="Dziuba M."/>
            <person name="Kuznetsov B."/>
            <person name="Mardanov A."/>
            <person name="Ravin N."/>
            <person name="Grouzdev D."/>
        </authorList>
    </citation>
    <scope>NUCLEOTIDE SEQUENCE [LARGE SCALE GENOMIC DNA]</scope>
    <source>
        <strain evidence="13 14">SpK</strain>
    </source>
</reference>
<dbReference type="InterPro" id="IPR010129">
    <property type="entry name" value="T1SS_HlyD"/>
</dbReference>
<dbReference type="PANTHER" id="PTHR30386:SF26">
    <property type="entry name" value="TRANSPORT PROTEIN COMB"/>
    <property type="match status" value="1"/>
</dbReference>
<evidence type="ECO:0000256" key="9">
    <source>
        <dbReference type="RuleBase" id="RU365093"/>
    </source>
</evidence>
<evidence type="ECO:0000259" key="11">
    <source>
        <dbReference type="Pfam" id="PF25994"/>
    </source>
</evidence>
<proteinExistence type="inferred from homology"/>
<feature type="domain" description="AprE-like long alpha-helical hairpin" evidence="11">
    <location>
        <begin position="44"/>
        <end position="226"/>
    </location>
</feature>
<evidence type="ECO:0000256" key="5">
    <source>
        <dbReference type="ARBA" id="ARBA00022519"/>
    </source>
</evidence>
<feature type="domain" description="AprE-like beta-barrel" evidence="12">
    <location>
        <begin position="269"/>
        <end position="355"/>
    </location>
</feature>
<dbReference type="EMBL" id="JAAIYP010000038">
    <property type="protein sequence ID" value="NFV81030.1"/>
    <property type="molecule type" value="Genomic_DNA"/>
</dbReference>
<evidence type="ECO:0000256" key="6">
    <source>
        <dbReference type="ARBA" id="ARBA00022692"/>
    </source>
</evidence>
<dbReference type="NCBIfam" id="TIGR01843">
    <property type="entry name" value="type_I_hlyD"/>
    <property type="match status" value="1"/>
</dbReference>
<dbReference type="GO" id="GO:0005886">
    <property type="term" value="C:plasma membrane"/>
    <property type="evidence" value="ECO:0007669"/>
    <property type="project" value="UniProtKB-SubCell"/>
</dbReference>
<keyword evidence="6" id="KW-0812">Transmembrane</keyword>
<evidence type="ECO:0000256" key="4">
    <source>
        <dbReference type="ARBA" id="ARBA00022475"/>
    </source>
</evidence>
<protein>
    <recommendedName>
        <fullName evidence="9">Membrane fusion protein (MFP) family protein</fullName>
    </recommendedName>
</protein>
<evidence type="ECO:0000256" key="3">
    <source>
        <dbReference type="ARBA" id="ARBA00022448"/>
    </source>
</evidence>
<keyword evidence="8" id="KW-0472">Membrane</keyword>
<organism evidence="13 14">
    <name type="scientific">Magnetospirillum aberrantis SpK</name>
    <dbReference type="NCBI Taxonomy" id="908842"/>
    <lineage>
        <taxon>Bacteria</taxon>
        <taxon>Pseudomonadati</taxon>
        <taxon>Pseudomonadota</taxon>
        <taxon>Alphaproteobacteria</taxon>
        <taxon>Rhodospirillales</taxon>
        <taxon>Rhodospirillaceae</taxon>
        <taxon>Magnetospirillum</taxon>
    </lineage>
</organism>
<dbReference type="GO" id="GO:0015031">
    <property type="term" value="P:protein transport"/>
    <property type="evidence" value="ECO:0007669"/>
    <property type="project" value="InterPro"/>
</dbReference>
<evidence type="ECO:0000259" key="12">
    <source>
        <dbReference type="Pfam" id="PF26002"/>
    </source>
</evidence>
<comment type="subcellular location">
    <subcellularLocation>
        <location evidence="1 9">Cell inner membrane</location>
        <topology evidence="1 9">Single-pass membrane protein</topology>
    </subcellularLocation>
</comment>
<accession>A0A7C9UXF7</accession>
<gene>
    <name evidence="13" type="ORF">G4223_13005</name>
</gene>
<dbReference type="Pfam" id="PF25994">
    <property type="entry name" value="HH_AprE"/>
    <property type="match status" value="1"/>
</dbReference>
<dbReference type="PRINTS" id="PR01490">
    <property type="entry name" value="RTXTOXIND"/>
</dbReference>
<evidence type="ECO:0000256" key="1">
    <source>
        <dbReference type="ARBA" id="ARBA00004377"/>
    </source>
</evidence>
<keyword evidence="7" id="KW-1133">Transmembrane helix</keyword>
<evidence type="ECO:0000313" key="14">
    <source>
        <dbReference type="Proteomes" id="UP000480684"/>
    </source>
</evidence>
<dbReference type="Pfam" id="PF26002">
    <property type="entry name" value="Beta-barrel_AprE"/>
    <property type="match status" value="1"/>
</dbReference>
<evidence type="ECO:0000256" key="10">
    <source>
        <dbReference type="SAM" id="Coils"/>
    </source>
</evidence>
<dbReference type="Gene3D" id="2.40.50.100">
    <property type="match status" value="1"/>
</dbReference>
<dbReference type="Gene3D" id="1.10.287.470">
    <property type="entry name" value="Helix hairpin bin"/>
    <property type="match status" value="1"/>
</dbReference>
<dbReference type="PANTHER" id="PTHR30386">
    <property type="entry name" value="MEMBRANE FUSION SUBUNIT OF EMRAB-TOLC MULTIDRUG EFFLUX PUMP"/>
    <property type="match status" value="1"/>
</dbReference>
<feature type="coiled-coil region" evidence="10">
    <location>
        <begin position="111"/>
        <end position="138"/>
    </location>
</feature>
<evidence type="ECO:0000313" key="13">
    <source>
        <dbReference type="EMBL" id="NFV81030.1"/>
    </source>
</evidence>